<evidence type="ECO:0000256" key="6">
    <source>
        <dbReference type="ARBA" id="ARBA00023136"/>
    </source>
</evidence>
<dbReference type="EMBL" id="CP081201">
    <property type="protein sequence ID" value="UXZ95505.1"/>
    <property type="molecule type" value="Genomic_DNA"/>
</dbReference>
<dbReference type="Pfam" id="PF02321">
    <property type="entry name" value="OEP"/>
    <property type="match status" value="2"/>
</dbReference>
<comment type="subcellular location">
    <subcellularLocation>
        <location evidence="1">Cell outer membrane</location>
    </subcellularLocation>
</comment>
<proteinExistence type="inferred from homology"/>
<dbReference type="Gene3D" id="1.20.1600.10">
    <property type="entry name" value="Outer membrane efflux proteins (OEP)"/>
    <property type="match status" value="1"/>
</dbReference>
<organism evidence="9 10">
    <name type="scientific">Pseudomonas phytophila</name>
    <dbReference type="NCBI Taxonomy" id="2867264"/>
    <lineage>
        <taxon>Bacteria</taxon>
        <taxon>Pseudomonadati</taxon>
        <taxon>Pseudomonadota</taxon>
        <taxon>Gammaproteobacteria</taxon>
        <taxon>Pseudomonadales</taxon>
        <taxon>Pseudomonadaceae</taxon>
        <taxon>Pseudomonas</taxon>
    </lineage>
</organism>
<name>A0ABY6FC79_9PSED</name>
<keyword evidence="6" id="KW-0472">Membrane</keyword>
<evidence type="ECO:0000313" key="9">
    <source>
        <dbReference type="EMBL" id="UXZ95505.1"/>
    </source>
</evidence>
<dbReference type="PROSITE" id="PS51257">
    <property type="entry name" value="PROKAR_LIPOPROTEIN"/>
    <property type="match status" value="1"/>
</dbReference>
<dbReference type="InterPro" id="IPR010130">
    <property type="entry name" value="T1SS_OMP_TolC"/>
</dbReference>
<evidence type="ECO:0000256" key="2">
    <source>
        <dbReference type="ARBA" id="ARBA00007613"/>
    </source>
</evidence>
<accession>A0ABY6FC79</accession>
<evidence type="ECO:0000256" key="3">
    <source>
        <dbReference type="ARBA" id="ARBA00022448"/>
    </source>
</evidence>
<evidence type="ECO:0000256" key="4">
    <source>
        <dbReference type="ARBA" id="ARBA00022452"/>
    </source>
</evidence>
<feature type="signal peptide" evidence="8">
    <location>
        <begin position="1"/>
        <end position="32"/>
    </location>
</feature>
<comment type="similarity">
    <text evidence="2">Belongs to the outer membrane factor (OMF) (TC 1.B.17) family.</text>
</comment>
<protein>
    <submittedName>
        <fullName evidence="9">TolC family outer membrane protein</fullName>
    </submittedName>
</protein>
<gene>
    <name evidence="9" type="ORF">K3169_24775</name>
</gene>
<evidence type="ECO:0000256" key="1">
    <source>
        <dbReference type="ARBA" id="ARBA00004442"/>
    </source>
</evidence>
<dbReference type="InterPro" id="IPR003423">
    <property type="entry name" value="OMP_efflux"/>
</dbReference>
<keyword evidence="7" id="KW-0998">Cell outer membrane</keyword>
<dbReference type="PANTHER" id="PTHR30026">
    <property type="entry name" value="OUTER MEMBRANE PROTEIN TOLC"/>
    <property type="match status" value="1"/>
</dbReference>
<reference evidence="9" key="1">
    <citation type="submission" date="2021-08" db="EMBL/GenBank/DDBJ databases">
        <title>Complete genome sequence of Pseudomonas phytophila.</title>
        <authorList>
            <person name="Weir B.S."/>
            <person name="Templeton M.D."/>
            <person name="Arshed S."/>
            <person name="Andersen M.T."/>
            <person name="Jayaraman J."/>
        </authorList>
    </citation>
    <scope>NUCLEOTIDE SEQUENCE</scope>
    <source>
        <strain evidence="9">ICMP 23753</strain>
    </source>
</reference>
<evidence type="ECO:0000256" key="5">
    <source>
        <dbReference type="ARBA" id="ARBA00022692"/>
    </source>
</evidence>
<evidence type="ECO:0000256" key="8">
    <source>
        <dbReference type="SAM" id="SignalP"/>
    </source>
</evidence>
<dbReference type="PANTHER" id="PTHR30026:SF20">
    <property type="entry name" value="OUTER MEMBRANE PROTEIN TOLC"/>
    <property type="match status" value="1"/>
</dbReference>
<keyword evidence="4" id="KW-1134">Transmembrane beta strand</keyword>
<keyword evidence="5" id="KW-0812">Transmembrane</keyword>
<keyword evidence="10" id="KW-1185">Reference proteome</keyword>
<evidence type="ECO:0000313" key="10">
    <source>
        <dbReference type="Proteomes" id="UP001063228"/>
    </source>
</evidence>
<dbReference type="NCBIfam" id="TIGR01844">
    <property type="entry name" value="type_I_sec_TolC"/>
    <property type="match status" value="1"/>
</dbReference>
<keyword evidence="8" id="KW-0732">Signal</keyword>
<sequence length="454" mass="49570">MIPRSRRSRCFLVAGLCAGLWTGCVVFNPAWAAEAGLSLTQAYDASRLNDPTLKSAGHAYDASQQEEAIGRGGLLPQVSLTSRYGNGGRTDGGSDNGYVNSNDYQANNVTLAAQQPLYDKGRWAAYQEGKARGVLGTQQFDLANQSLYDRVAKGYFDVARAENEIKLIAQQKAAISGLVTQSQKLFKSGQGAITDIYESQSRLDLVEAQETEAMARRTAALRALSGRASVPIDDIQPMREELSAASPIPAEQDLPYWTAIAKDASPELAARLAAMRVAEAQADTQRAGHYPTLSLTTQLTRRETRQYQDLDPRQDTYYVGVQLDIPLYRGGSVRASVAKAEAQLAGAQSDYDVQRQQLAEDIETDYVGVVAGFAKSKAMQRAVESSQQALTSTEKGFQGGVRSTVDILDAQQRVFQARRDLLNAKLDMLQSYVSLHTHTGLMNRGVLEQVQRLF</sequence>
<dbReference type="InterPro" id="IPR051906">
    <property type="entry name" value="TolC-like"/>
</dbReference>
<feature type="chain" id="PRO_5045150501" evidence="8">
    <location>
        <begin position="33"/>
        <end position="454"/>
    </location>
</feature>
<evidence type="ECO:0000256" key="7">
    <source>
        <dbReference type="ARBA" id="ARBA00023237"/>
    </source>
</evidence>
<dbReference type="Proteomes" id="UP001063228">
    <property type="component" value="Chromosome"/>
</dbReference>
<keyword evidence="3" id="KW-0813">Transport</keyword>
<dbReference type="SUPFAM" id="SSF56954">
    <property type="entry name" value="Outer membrane efflux proteins (OEP)"/>
    <property type="match status" value="1"/>
</dbReference>